<evidence type="ECO:0000259" key="5">
    <source>
        <dbReference type="Pfam" id="PF01266"/>
    </source>
</evidence>
<protein>
    <submittedName>
        <fullName evidence="6">Sarcosine oxidase</fullName>
    </submittedName>
</protein>
<dbReference type="InterPro" id="IPR045170">
    <property type="entry name" value="MTOX"/>
</dbReference>
<dbReference type="PANTHER" id="PTHR10961:SF10">
    <property type="entry name" value="FAD DEPENDENT OXIDOREDUCTASE DOMAIN-CONTAINING PROTEIN"/>
    <property type="match status" value="1"/>
</dbReference>
<accession>A0A1H7F9H6</accession>
<evidence type="ECO:0000313" key="7">
    <source>
        <dbReference type="Proteomes" id="UP000199283"/>
    </source>
</evidence>
<keyword evidence="4" id="KW-0560">Oxidoreductase</keyword>
<dbReference type="GO" id="GO:0050660">
    <property type="term" value="F:flavin adenine dinucleotide binding"/>
    <property type="evidence" value="ECO:0007669"/>
    <property type="project" value="InterPro"/>
</dbReference>
<name>A0A1H7F9H6_9RHOB</name>
<dbReference type="Pfam" id="PF01266">
    <property type="entry name" value="DAO"/>
    <property type="match status" value="1"/>
</dbReference>
<gene>
    <name evidence="6" type="ORF">SAMN04488526_0046</name>
</gene>
<comment type="cofactor">
    <cofactor evidence="1">
        <name>FAD</name>
        <dbReference type="ChEBI" id="CHEBI:57692"/>
    </cofactor>
</comment>
<evidence type="ECO:0000256" key="1">
    <source>
        <dbReference type="ARBA" id="ARBA00001974"/>
    </source>
</evidence>
<dbReference type="PANTHER" id="PTHR10961">
    <property type="entry name" value="PEROXISOMAL SARCOSINE OXIDASE"/>
    <property type="match status" value="1"/>
</dbReference>
<dbReference type="GO" id="GO:0008115">
    <property type="term" value="F:sarcosine oxidase activity"/>
    <property type="evidence" value="ECO:0007669"/>
    <property type="project" value="TreeGrafter"/>
</dbReference>
<dbReference type="Gene3D" id="3.50.50.60">
    <property type="entry name" value="FAD/NAD(P)-binding domain"/>
    <property type="match status" value="1"/>
</dbReference>
<dbReference type="SUPFAM" id="SSF51905">
    <property type="entry name" value="FAD/NAD(P)-binding domain"/>
    <property type="match status" value="1"/>
</dbReference>
<dbReference type="STRING" id="188906.SAMN04488526_0046"/>
<evidence type="ECO:0000256" key="2">
    <source>
        <dbReference type="ARBA" id="ARBA00022630"/>
    </source>
</evidence>
<feature type="domain" description="FAD dependent oxidoreductase" evidence="5">
    <location>
        <begin position="6"/>
        <end position="360"/>
    </location>
</feature>
<dbReference type="InterPro" id="IPR036188">
    <property type="entry name" value="FAD/NAD-bd_sf"/>
</dbReference>
<reference evidence="6 7" key="1">
    <citation type="submission" date="2016-10" db="EMBL/GenBank/DDBJ databases">
        <authorList>
            <person name="de Groot N.N."/>
        </authorList>
    </citation>
    <scope>NUCLEOTIDE SEQUENCE [LARGE SCALE GENOMIC DNA]</scope>
    <source>
        <strain evidence="6 7">DSM 14858</strain>
    </source>
</reference>
<dbReference type="Gene3D" id="3.30.9.10">
    <property type="entry name" value="D-Amino Acid Oxidase, subunit A, domain 2"/>
    <property type="match status" value="1"/>
</dbReference>
<evidence type="ECO:0000256" key="3">
    <source>
        <dbReference type="ARBA" id="ARBA00022827"/>
    </source>
</evidence>
<dbReference type="AlphaFoldDB" id="A0A1H7F9H6"/>
<sequence>MMQRFDYIVIGGGMMGAPCARYLAESGASVALIAPPEPPVKSDSKGPFASHYDAARITRRVAADADWSLLSRRSIDRYRDLEARSGQTIFHETGAIMAGPQDGPMGDFTARFHAVAEALPPPPSIIGTCETWETLGLALPCGSLVSHETTLGGWIDPRAMRDAQIALAQAAGATVLSQAAIARQDGIVTLADGTRTGGAQVVVATGPHAGSDGLLPRQPRIKVWARTIAFARLSEATGAALADMPSVIWVPQGWDHDLYMLPPVRYPDGHLYLKIGGQVDSPRIHTATEMRNWYHGTGDAHVGARLLDEMRALLPGVAFEATHTGPCAVVWTDTGFPCIERQDDTVTALIGGNGAAAKCGDELGRLGSMVARGLSLDGEGYATDFAGVWERAGEMADG</sequence>
<evidence type="ECO:0000256" key="4">
    <source>
        <dbReference type="ARBA" id="ARBA00023002"/>
    </source>
</evidence>
<evidence type="ECO:0000313" key="6">
    <source>
        <dbReference type="EMBL" id="SEK22803.1"/>
    </source>
</evidence>
<dbReference type="EMBL" id="FNZQ01000001">
    <property type="protein sequence ID" value="SEK22803.1"/>
    <property type="molecule type" value="Genomic_DNA"/>
</dbReference>
<dbReference type="Proteomes" id="UP000199283">
    <property type="component" value="Unassembled WGS sequence"/>
</dbReference>
<keyword evidence="2" id="KW-0285">Flavoprotein</keyword>
<organism evidence="6 7">
    <name type="scientific">Jannaschia helgolandensis</name>
    <dbReference type="NCBI Taxonomy" id="188906"/>
    <lineage>
        <taxon>Bacteria</taxon>
        <taxon>Pseudomonadati</taxon>
        <taxon>Pseudomonadota</taxon>
        <taxon>Alphaproteobacteria</taxon>
        <taxon>Rhodobacterales</taxon>
        <taxon>Roseobacteraceae</taxon>
        <taxon>Jannaschia</taxon>
    </lineage>
</organism>
<proteinExistence type="predicted"/>
<dbReference type="InterPro" id="IPR006076">
    <property type="entry name" value="FAD-dep_OxRdtase"/>
</dbReference>
<keyword evidence="7" id="KW-1185">Reference proteome</keyword>
<keyword evidence="3" id="KW-0274">FAD</keyword>
<dbReference type="OrthoDB" id="9806257at2"/>